<dbReference type="GO" id="GO:0017125">
    <property type="term" value="F:deoxycytidyl transferase activity"/>
    <property type="evidence" value="ECO:0007669"/>
    <property type="project" value="TreeGrafter"/>
</dbReference>
<dbReference type="InterPro" id="IPR036420">
    <property type="entry name" value="BRCT_dom_sf"/>
</dbReference>
<feature type="compositionally biased region" description="Low complexity" evidence="1">
    <location>
        <begin position="10"/>
        <end position="20"/>
    </location>
</feature>
<dbReference type="SUPFAM" id="SSF52113">
    <property type="entry name" value="BRCT domain"/>
    <property type="match status" value="1"/>
</dbReference>
<dbReference type="STRING" id="448386.A0A2V3IWR8"/>
<organism evidence="3 4">
    <name type="scientific">Gracilariopsis chorda</name>
    <dbReference type="NCBI Taxonomy" id="448386"/>
    <lineage>
        <taxon>Eukaryota</taxon>
        <taxon>Rhodophyta</taxon>
        <taxon>Florideophyceae</taxon>
        <taxon>Rhodymeniophycidae</taxon>
        <taxon>Gracilariales</taxon>
        <taxon>Gracilariaceae</taxon>
        <taxon>Gracilariopsis</taxon>
    </lineage>
</organism>
<dbReference type="AlphaFoldDB" id="A0A2V3IWR8"/>
<dbReference type="SMART" id="SM00292">
    <property type="entry name" value="BRCT"/>
    <property type="match status" value="1"/>
</dbReference>
<dbReference type="PROSITE" id="PS50172">
    <property type="entry name" value="BRCT"/>
    <property type="match status" value="1"/>
</dbReference>
<feature type="domain" description="BRCT" evidence="2">
    <location>
        <begin position="63"/>
        <end position="158"/>
    </location>
</feature>
<dbReference type="GO" id="GO:0003887">
    <property type="term" value="F:DNA-directed DNA polymerase activity"/>
    <property type="evidence" value="ECO:0007669"/>
    <property type="project" value="TreeGrafter"/>
</dbReference>
<evidence type="ECO:0000256" key="1">
    <source>
        <dbReference type="SAM" id="MobiDB-lite"/>
    </source>
</evidence>
<comment type="caution">
    <text evidence="3">The sequence shown here is derived from an EMBL/GenBank/DDBJ whole genome shotgun (WGS) entry which is preliminary data.</text>
</comment>
<dbReference type="Pfam" id="PF16589">
    <property type="entry name" value="BRCT_2"/>
    <property type="match status" value="1"/>
</dbReference>
<dbReference type="Gene3D" id="3.40.50.10190">
    <property type="entry name" value="BRCT domain"/>
    <property type="match status" value="1"/>
</dbReference>
<gene>
    <name evidence="3" type="ORF">BWQ96_03689</name>
</gene>
<dbReference type="GO" id="GO:0005634">
    <property type="term" value="C:nucleus"/>
    <property type="evidence" value="ECO:0007669"/>
    <property type="project" value="TreeGrafter"/>
</dbReference>
<evidence type="ECO:0000259" key="2">
    <source>
        <dbReference type="PROSITE" id="PS50172"/>
    </source>
</evidence>
<name>A0A2V3IWR8_9FLOR</name>
<dbReference type="GO" id="GO:0042276">
    <property type="term" value="P:error-prone translesion synthesis"/>
    <property type="evidence" value="ECO:0007669"/>
    <property type="project" value="TreeGrafter"/>
</dbReference>
<evidence type="ECO:0000313" key="3">
    <source>
        <dbReference type="EMBL" id="PXF46561.1"/>
    </source>
</evidence>
<dbReference type="GO" id="GO:0070987">
    <property type="term" value="P:error-free translesion synthesis"/>
    <property type="evidence" value="ECO:0007669"/>
    <property type="project" value="TreeGrafter"/>
</dbReference>
<evidence type="ECO:0000313" key="4">
    <source>
        <dbReference type="Proteomes" id="UP000247409"/>
    </source>
</evidence>
<dbReference type="InterPro" id="IPR001357">
    <property type="entry name" value="BRCT_dom"/>
</dbReference>
<protein>
    <submittedName>
        <fullName evidence="3">DNA repair protein REV1</fullName>
    </submittedName>
</protein>
<dbReference type="EMBL" id="NBIV01000036">
    <property type="protein sequence ID" value="PXF46561.1"/>
    <property type="molecule type" value="Genomic_DNA"/>
</dbReference>
<accession>A0A2V3IWR8</accession>
<feature type="region of interest" description="Disordered" evidence="1">
    <location>
        <begin position="1"/>
        <end position="44"/>
    </location>
</feature>
<reference evidence="3 4" key="1">
    <citation type="journal article" date="2018" name="Mol. Biol. Evol.">
        <title>Analysis of the draft genome of the red seaweed Gracilariopsis chorda provides insights into genome size evolution in Rhodophyta.</title>
        <authorList>
            <person name="Lee J."/>
            <person name="Yang E.C."/>
            <person name="Graf L."/>
            <person name="Yang J.H."/>
            <person name="Qiu H."/>
            <person name="Zel Zion U."/>
            <person name="Chan C.X."/>
            <person name="Stephens T.G."/>
            <person name="Weber A.P.M."/>
            <person name="Boo G.H."/>
            <person name="Boo S.M."/>
            <person name="Kim K.M."/>
            <person name="Shin Y."/>
            <person name="Jung M."/>
            <person name="Lee S.J."/>
            <person name="Yim H.S."/>
            <person name="Lee J.H."/>
            <person name="Bhattacharya D."/>
            <person name="Yoon H.S."/>
        </authorList>
    </citation>
    <scope>NUCLEOTIDE SEQUENCE [LARGE SCALE GENOMIC DNA]</scope>
    <source>
        <strain evidence="3 4">SKKU-2015</strain>
        <tissue evidence="3">Whole body</tissue>
    </source>
</reference>
<proteinExistence type="predicted"/>
<dbReference type="PANTHER" id="PTHR45990:SF1">
    <property type="entry name" value="DNA REPAIR PROTEIN REV1"/>
    <property type="match status" value="1"/>
</dbReference>
<keyword evidence="4" id="KW-1185">Reference proteome</keyword>
<feature type="compositionally biased region" description="Basic and acidic residues" evidence="1">
    <location>
        <begin position="23"/>
        <end position="42"/>
    </location>
</feature>
<dbReference type="OrthoDB" id="427711at2759"/>
<sequence>MANAESPYEPSLQSPSQSQQCDTNRKKEPSPSNAPKKEDKVSWTRTSYFEHRQKKLAAQAPKAQTDILKGVKVYFTGVKSTSQRRLERLVWENGGEVLKVWYRKQVTHVIADCLAASKVEKELSLEVTKRGQAVVVKPKWLQNSLSEGKKLPTWKYQVVRHADVRDVATFFRREKAISKVRKKGKI</sequence>
<dbReference type="PANTHER" id="PTHR45990">
    <property type="entry name" value="DNA REPAIR PROTEIN REV1"/>
    <property type="match status" value="1"/>
</dbReference>
<dbReference type="Proteomes" id="UP000247409">
    <property type="component" value="Unassembled WGS sequence"/>
</dbReference>